<keyword evidence="8" id="KW-0328">Glycosyltransferase</keyword>
<keyword evidence="3 8" id="KW-0808">Transferase</keyword>
<evidence type="ECO:0000256" key="1">
    <source>
        <dbReference type="ARBA" id="ARBA00007150"/>
    </source>
</evidence>
<proteinExistence type="inferred from homology"/>
<comment type="similarity">
    <text evidence="1">Belongs to the Lgt family.</text>
</comment>
<feature type="transmembrane region" description="Helical" evidence="7">
    <location>
        <begin position="58"/>
        <end position="77"/>
    </location>
</feature>
<evidence type="ECO:0000256" key="6">
    <source>
        <dbReference type="ARBA" id="ARBA00023136"/>
    </source>
</evidence>
<dbReference type="AlphaFoldDB" id="A0A174ZIN1"/>
<feature type="transmembrane region" description="Helical" evidence="7">
    <location>
        <begin position="124"/>
        <end position="143"/>
    </location>
</feature>
<dbReference type="Proteomes" id="UP000078383">
    <property type="component" value="Unassembled WGS sequence"/>
</dbReference>
<name>A0A174ZIN1_9FIRM</name>
<dbReference type="GO" id="GO:0042158">
    <property type="term" value="P:lipoprotein biosynthetic process"/>
    <property type="evidence" value="ECO:0007669"/>
    <property type="project" value="InterPro"/>
</dbReference>
<evidence type="ECO:0000256" key="7">
    <source>
        <dbReference type="SAM" id="Phobius"/>
    </source>
</evidence>
<dbReference type="InterPro" id="IPR001640">
    <property type="entry name" value="Lgt"/>
</dbReference>
<dbReference type="Pfam" id="PF01790">
    <property type="entry name" value="LGT"/>
    <property type="match status" value="1"/>
</dbReference>
<keyword evidence="8" id="KW-0449">Lipoprotein</keyword>
<accession>A0A174ZIN1</accession>
<dbReference type="PROSITE" id="PS01311">
    <property type="entry name" value="LGT"/>
    <property type="match status" value="1"/>
</dbReference>
<evidence type="ECO:0000256" key="2">
    <source>
        <dbReference type="ARBA" id="ARBA00022475"/>
    </source>
</evidence>
<sequence>MAVMEAKRTHQNVEDYNDLAIYGVIFSIIGARAYYVIFSWDMYKDDIKSIINIREGGLAIYGGVITAIVVVFIFAKIKGLSPFLLFDTGGFGLITGQMIGRWGNFFNREAFGEYTNGLFAMRLSVSQLLAGTIVVISAILIIAGRKKAAALQK</sequence>
<evidence type="ECO:0000313" key="8">
    <source>
        <dbReference type="EMBL" id="CUQ85707.1"/>
    </source>
</evidence>
<evidence type="ECO:0000313" key="9">
    <source>
        <dbReference type="Proteomes" id="UP000078383"/>
    </source>
</evidence>
<keyword evidence="5 7" id="KW-1133">Transmembrane helix</keyword>
<keyword evidence="4 7" id="KW-0812">Transmembrane</keyword>
<feature type="transmembrane region" description="Helical" evidence="7">
    <location>
        <begin position="20"/>
        <end position="37"/>
    </location>
</feature>
<keyword evidence="6 7" id="KW-0472">Membrane</keyword>
<dbReference type="GO" id="GO:0008961">
    <property type="term" value="F:phosphatidylglycerol-prolipoprotein diacylglyceryl transferase activity"/>
    <property type="evidence" value="ECO:0007669"/>
    <property type="project" value="InterPro"/>
</dbReference>
<dbReference type="EC" id="2.4.99.-" evidence="8"/>
<evidence type="ECO:0000256" key="5">
    <source>
        <dbReference type="ARBA" id="ARBA00022989"/>
    </source>
</evidence>
<gene>
    <name evidence="8" type="primary">lgt_1</name>
    <name evidence="8" type="ORF">ERS852502_01176</name>
</gene>
<evidence type="ECO:0000256" key="3">
    <source>
        <dbReference type="ARBA" id="ARBA00022679"/>
    </source>
</evidence>
<keyword evidence="2" id="KW-1003">Cell membrane</keyword>
<evidence type="ECO:0000256" key="4">
    <source>
        <dbReference type="ARBA" id="ARBA00022692"/>
    </source>
</evidence>
<reference evidence="8 9" key="1">
    <citation type="submission" date="2015-09" db="EMBL/GenBank/DDBJ databases">
        <authorList>
            <consortium name="Pathogen Informatics"/>
        </authorList>
    </citation>
    <scope>NUCLEOTIDE SEQUENCE [LARGE SCALE GENOMIC DNA]</scope>
    <source>
        <strain evidence="8 9">2789STDY5834889</strain>
    </source>
</reference>
<dbReference type="EMBL" id="CZBX01000005">
    <property type="protein sequence ID" value="CUQ85707.1"/>
    <property type="molecule type" value="Genomic_DNA"/>
</dbReference>
<dbReference type="GO" id="GO:0005886">
    <property type="term" value="C:plasma membrane"/>
    <property type="evidence" value="ECO:0007669"/>
    <property type="project" value="InterPro"/>
</dbReference>
<dbReference type="PANTHER" id="PTHR30589:SF0">
    <property type="entry name" value="PHOSPHATIDYLGLYCEROL--PROLIPOPROTEIN DIACYLGLYCERYL TRANSFERASE"/>
    <property type="match status" value="1"/>
</dbReference>
<dbReference type="PANTHER" id="PTHR30589">
    <property type="entry name" value="PROLIPOPROTEIN DIACYLGLYCERYL TRANSFERASE"/>
    <property type="match status" value="1"/>
</dbReference>
<protein>
    <submittedName>
        <fullName evidence="8">Prolipoprotein diacylglyceryl transferase</fullName>
        <ecNumber evidence="8">2.4.99.-</ecNumber>
    </submittedName>
</protein>
<organism evidence="8 9">
    <name type="scientific">[Ruminococcus] torques</name>
    <dbReference type="NCBI Taxonomy" id="33039"/>
    <lineage>
        <taxon>Bacteria</taxon>
        <taxon>Bacillati</taxon>
        <taxon>Bacillota</taxon>
        <taxon>Clostridia</taxon>
        <taxon>Lachnospirales</taxon>
        <taxon>Lachnospiraceae</taxon>
        <taxon>Mediterraneibacter</taxon>
    </lineage>
</organism>